<dbReference type="EMBL" id="JBHLTP010000007">
    <property type="protein sequence ID" value="MFC0523786.1"/>
    <property type="molecule type" value="Genomic_DNA"/>
</dbReference>
<accession>A0ABV6LN15</accession>
<dbReference type="PIRSF" id="PIRSF016897">
    <property type="entry name" value="GlpP"/>
    <property type="match status" value="1"/>
</dbReference>
<sequence length="181" mass="20292">MPFQQNILPAARNIKDFEKLLHSSTEFIILLEVRISQVNNLVKLGRKHNKKILLHADLIQGLKTDEYAVEFLCNEVKPYGVISTRANVITRVKKQGIIAIQRLFLLDSQALEHNLKILHKSKPDYIEILPGLIPEMIQEINEKTGIPVIAGGLIRTPEDVTKALDGGAIAVTTSVTELWNL</sequence>
<dbReference type="PANTHER" id="PTHR35787:SF1">
    <property type="entry name" value="GLYCEROL UPTAKE OPERON ANTITERMINATOR REGULATORY PROTEIN"/>
    <property type="match status" value="1"/>
</dbReference>
<dbReference type="InterPro" id="IPR006699">
    <property type="entry name" value="GlpP"/>
</dbReference>
<dbReference type="Proteomes" id="UP001589836">
    <property type="component" value="Unassembled WGS sequence"/>
</dbReference>
<keyword evidence="1" id="KW-0804">Transcription</keyword>
<evidence type="ECO:0000313" key="2">
    <source>
        <dbReference type="EMBL" id="MFC0523786.1"/>
    </source>
</evidence>
<protein>
    <recommendedName>
        <fullName evidence="1">Glycerol uptake operon antiterminator regulatory protein</fullName>
    </recommendedName>
</protein>
<evidence type="ECO:0000313" key="3">
    <source>
        <dbReference type="Proteomes" id="UP001589836"/>
    </source>
</evidence>
<dbReference type="RefSeq" id="WP_377347047.1">
    <property type="nucleotide sequence ID" value="NZ_JBHLTP010000007.1"/>
</dbReference>
<dbReference type="Pfam" id="PF04309">
    <property type="entry name" value="G3P_antiterm"/>
    <property type="match status" value="1"/>
</dbReference>
<reference evidence="2 3" key="1">
    <citation type="submission" date="2024-09" db="EMBL/GenBank/DDBJ databases">
        <authorList>
            <person name="Sun Q."/>
            <person name="Mori K."/>
        </authorList>
    </citation>
    <scope>NUCLEOTIDE SEQUENCE [LARGE SCALE GENOMIC DNA]</scope>
    <source>
        <strain evidence="2 3">NCAIM B.02529</strain>
    </source>
</reference>
<gene>
    <name evidence="2" type="ORF">ACFFGV_09430</name>
</gene>
<keyword evidence="1" id="KW-0694">RNA-binding</keyword>
<dbReference type="SUPFAM" id="SSF110391">
    <property type="entry name" value="GlpP-like"/>
    <property type="match status" value="1"/>
</dbReference>
<organism evidence="2 3">
    <name type="scientific">Pontibacillus salicampi</name>
    <dbReference type="NCBI Taxonomy" id="1449801"/>
    <lineage>
        <taxon>Bacteria</taxon>
        <taxon>Bacillati</taxon>
        <taxon>Bacillota</taxon>
        <taxon>Bacilli</taxon>
        <taxon>Bacillales</taxon>
        <taxon>Bacillaceae</taxon>
        <taxon>Pontibacillus</taxon>
    </lineage>
</organism>
<evidence type="ECO:0000256" key="1">
    <source>
        <dbReference type="PIRNR" id="PIRNR016897"/>
    </source>
</evidence>
<proteinExistence type="predicted"/>
<name>A0ABV6LN15_9BACI</name>
<dbReference type="PANTHER" id="PTHR35787">
    <property type="entry name" value="GLYCEROL UPTAKE OPERON ANTITERMINATOR REGULATORY PROTEIN"/>
    <property type="match status" value="1"/>
</dbReference>
<dbReference type="Gene3D" id="3.20.20.70">
    <property type="entry name" value="Aldolase class I"/>
    <property type="match status" value="1"/>
</dbReference>
<keyword evidence="1" id="KW-0805">Transcription regulation</keyword>
<keyword evidence="3" id="KW-1185">Reference proteome</keyword>
<comment type="function">
    <text evidence="1">Regulates expression of the glpD operon. In the presence of glycerol 3-phosphate (G3P) causes antitermination of transcription of glpD at the inverted repeat of the leader region to enhance its transcription. Binds and stabilizes glpD leader mRNA.</text>
</comment>
<keyword evidence="1" id="KW-0319">Glycerol metabolism</keyword>
<dbReference type="InterPro" id="IPR013785">
    <property type="entry name" value="Aldolase_TIM"/>
</dbReference>
<comment type="caution">
    <text evidence="2">The sequence shown here is derived from an EMBL/GenBank/DDBJ whole genome shotgun (WGS) entry which is preliminary data.</text>
</comment>